<evidence type="ECO:0000256" key="6">
    <source>
        <dbReference type="ARBA" id="ARBA00023163"/>
    </source>
</evidence>
<dbReference type="InterPro" id="IPR038538">
    <property type="entry name" value="MTERF_sf"/>
</dbReference>
<keyword evidence="4" id="KW-0805">Transcription regulation</keyword>
<dbReference type="GO" id="GO:0005739">
    <property type="term" value="C:mitochondrion"/>
    <property type="evidence" value="ECO:0007669"/>
    <property type="project" value="UniProtKB-SubCell"/>
</dbReference>
<feature type="region of interest" description="Disordered" evidence="8">
    <location>
        <begin position="84"/>
        <end position="109"/>
    </location>
</feature>
<evidence type="ECO:0000256" key="4">
    <source>
        <dbReference type="ARBA" id="ARBA00023015"/>
    </source>
</evidence>
<dbReference type="GO" id="GO:0061668">
    <property type="term" value="P:mitochondrial ribosome assembly"/>
    <property type="evidence" value="ECO:0007669"/>
    <property type="project" value="TreeGrafter"/>
</dbReference>
<evidence type="ECO:0000256" key="2">
    <source>
        <dbReference type="ARBA" id="ARBA00007692"/>
    </source>
</evidence>
<accession>A0A1I8MP40</accession>
<dbReference type="eggNOG" id="KOG1267">
    <property type="taxonomic scope" value="Eukaryota"/>
</dbReference>
<dbReference type="PANTHER" id="PTHR13068">
    <property type="entry name" value="CGI-12 PROTEIN-RELATED"/>
    <property type="match status" value="1"/>
</dbReference>
<reference evidence="9" key="1">
    <citation type="submission" date="2020-05" db="UniProtKB">
        <authorList>
            <consortium name="EnsemblMetazoa"/>
        </authorList>
    </citation>
    <scope>IDENTIFICATION</scope>
    <source>
        <strain evidence="9">Aabys</strain>
    </source>
</reference>
<keyword evidence="5" id="KW-0496">Mitochondrion</keyword>
<dbReference type="Pfam" id="PF02536">
    <property type="entry name" value="mTERF"/>
    <property type="match status" value="1"/>
</dbReference>
<dbReference type="RefSeq" id="XP_005181183.2">
    <property type="nucleotide sequence ID" value="XM_005181126.4"/>
</dbReference>
<evidence type="ECO:0000256" key="3">
    <source>
        <dbReference type="ARBA" id="ARBA00022946"/>
    </source>
</evidence>
<dbReference type="VEuPathDB" id="VectorBase:MDOMA2_000927"/>
<evidence type="ECO:0000256" key="8">
    <source>
        <dbReference type="SAM" id="MobiDB-lite"/>
    </source>
</evidence>
<keyword evidence="3" id="KW-0809">Transit peptide</keyword>
<dbReference type="FunFam" id="1.25.70.10:FF:000002">
    <property type="entry name" value="transcription termination factor 3, mitochondrial"/>
    <property type="match status" value="1"/>
</dbReference>
<dbReference type="EnsemblMetazoa" id="MDOA007014-RA">
    <property type="protein sequence ID" value="MDOA007014-PA"/>
    <property type="gene ID" value="MDOA007014"/>
</dbReference>
<dbReference type="KEGG" id="mde:101887732"/>
<gene>
    <name evidence="9" type="primary">101887732</name>
</gene>
<proteinExistence type="inferred from homology"/>
<dbReference type="GO" id="GO:0006390">
    <property type="term" value="P:mitochondrial transcription"/>
    <property type="evidence" value="ECO:0007669"/>
    <property type="project" value="TreeGrafter"/>
</dbReference>
<dbReference type="STRING" id="7370.A0A1I8MP40"/>
<organism evidence="9">
    <name type="scientific">Musca domestica</name>
    <name type="common">House fly</name>
    <dbReference type="NCBI Taxonomy" id="7370"/>
    <lineage>
        <taxon>Eukaryota</taxon>
        <taxon>Metazoa</taxon>
        <taxon>Ecdysozoa</taxon>
        <taxon>Arthropoda</taxon>
        <taxon>Hexapoda</taxon>
        <taxon>Insecta</taxon>
        <taxon>Pterygota</taxon>
        <taxon>Neoptera</taxon>
        <taxon>Endopterygota</taxon>
        <taxon>Diptera</taxon>
        <taxon>Brachycera</taxon>
        <taxon>Muscomorpha</taxon>
        <taxon>Muscoidea</taxon>
        <taxon>Muscidae</taxon>
        <taxon>Musca</taxon>
    </lineage>
</organism>
<evidence type="ECO:0000256" key="5">
    <source>
        <dbReference type="ARBA" id="ARBA00023128"/>
    </source>
</evidence>
<dbReference type="AlphaFoldDB" id="A0A1I8MP40"/>
<evidence type="ECO:0000256" key="7">
    <source>
        <dbReference type="ARBA" id="ARBA00071275"/>
    </source>
</evidence>
<dbReference type="EnsemblMetazoa" id="MDOA007014-RB">
    <property type="protein sequence ID" value="MDOA007014-PB"/>
    <property type="gene ID" value="MDOA007014"/>
</dbReference>
<dbReference type="GO" id="GO:0006355">
    <property type="term" value="P:regulation of DNA-templated transcription"/>
    <property type="evidence" value="ECO:0007669"/>
    <property type="project" value="UniProtKB-ARBA"/>
</dbReference>
<comment type="subcellular location">
    <subcellularLocation>
        <location evidence="1">Mitochondrion</location>
    </subcellularLocation>
</comment>
<dbReference type="InterPro" id="IPR003690">
    <property type="entry name" value="MTERF"/>
</dbReference>
<sequence length="388" mass="45253">MLLSRQIRILTKLTINQLKITQNVGGQRFLRGGRPKVEYQALPSPLNEQKPDPVEMAKKELAELTGGMDLNELQAILEPKKYKKSQLPTTQLKEGETPNELQNEMETPPGLQPTYNLAAYVNKSELLQNFIKMGVDLSSIEKRKGLAQFVLTLEMEKDVHPRLLFLQDQGVPAELFGDFITKNPLIFKVDMDDMQTRVNYLEAKGFSKVQIQRILSLNPFWLMFSTKRIDKRLGYFQKEFALSGDDVRYLSSKQPRLITYNMQHLADATFCVREEMGFTKEEIKVLLLSKPRLWMLKPDDLIERFAYAHNEMKLSHQMLLQQPEILTSREFRLRERHEFLKMLGRAQYDPEKDLYISPKALVEGNNHHFVRKVAKSDMETFELFLKNR</sequence>
<keyword evidence="6" id="KW-0804">Transcription</keyword>
<dbReference type="SMART" id="SM00733">
    <property type="entry name" value="Mterf"/>
    <property type="match status" value="5"/>
</dbReference>
<protein>
    <recommendedName>
        <fullName evidence="7">Transcription termination factor 3, mitochondrial</fullName>
    </recommendedName>
</protein>
<dbReference type="PANTHER" id="PTHR13068:SF112">
    <property type="entry name" value="TRANSCRIPTION TERMINATION FACTOR 3, MITOCHONDRIAL"/>
    <property type="match status" value="1"/>
</dbReference>
<comment type="similarity">
    <text evidence="2">Belongs to the mTERF family.</text>
</comment>
<evidence type="ECO:0000313" key="9">
    <source>
        <dbReference type="EnsemblMetazoa" id="MDOA007014-PA"/>
    </source>
</evidence>
<dbReference type="Gene3D" id="1.25.70.10">
    <property type="entry name" value="Transcription termination factor 3, mitochondrial"/>
    <property type="match status" value="1"/>
</dbReference>
<dbReference type="VEuPathDB" id="VectorBase:MDOA007014"/>
<dbReference type="OrthoDB" id="637682at2759"/>
<evidence type="ECO:0000256" key="1">
    <source>
        <dbReference type="ARBA" id="ARBA00004173"/>
    </source>
</evidence>
<dbReference type="GO" id="GO:0003676">
    <property type="term" value="F:nucleic acid binding"/>
    <property type="evidence" value="ECO:0007669"/>
    <property type="project" value="InterPro"/>
</dbReference>
<name>A0A1I8MP40_MUSDO</name>